<name>S3BV89_OPHP1</name>
<dbReference type="EMBL" id="KE148157">
    <property type="protein sequence ID" value="EPE05139.1"/>
    <property type="molecule type" value="Genomic_DNA"/>
</dbReference>
<dbReference type="eggNOG" id="ENOG502RG9A">
    <property type="taxonomic scope" value="Eukaryota"/>
</dbReference>
<evidence type="ECO:0000313" key="4">
    <source>
        <dbReference type="Proteomes" id="UP000016923"/>
    </source>
</evidence>
<evidence type="ECO:0000256" key="1">
    <source>
        <dbReference type="SAM" id="MobiDB-lite"/>
    </source>
</evidence>
<feature type="compositionally biased region" description="Basic and acidic residues" evidence="1">
    <location>
        <begin position="427"/>
        <end position="446"/>
    </location>
</feature>
<dbReference type="Pfam" id="PF08729">
    <property type="entry name" value="HUN"/>
    <property type="match status" value="1"/>
</dbReference>
<feature type="compositionally biased region" description="Polar residues" evidence="1">
    <location>
        <begin position="238"/>
        <end position="249"/>
    </location>
</feature>
<feature type="compositionally biased region" description="Polar residues" evidence="1">
    <location>
        <begin position="558"/>
        <end position="577"/>
    </location>
</feature>
<evidence type="ECO:0000259" key="2">
    <source>
        <dbReference type="Pfam" id="PF08729"/>
    </source>
</evidence>
<keyword evidence="4" id="KW-1185">Reference proteome</keyword>
<feature type="compositionally biased region" description="Low complexity" evidence="1">
    <location>
        <begin position="401"/>
        <end position="426"/>
    </location>
</feature>
<feature type="region of interest" description="Disordered" evidence="1">
    <location>
        <begin position="337"/>
        <end position="528"/>
    </location>
</feature>
<feature type="compositionally biased region" description="Gly residues" evidence="1">
    <location>
        <begin position="808"/>
        <end position="819"/>
    </location>
</feature>
<dbReference type="HOGENOM" id="CLU_012566_0_0_1"/>
<feature type="compositionally biased region" description="Basic and acidic residues" evidence="1">
    <location>
        <begin position="36"/>
        <end position="49"/>
    </location>
</feature>
<protein>
    <submittedName>
        <fullName evidence="3">Histone promoter control 2</fullName>
    </submittedName>
</protein>
<dbReference type="OrthoDB" id="5576775at2759"/>
<feature type="region of interest" description="Disordered" evidence="1">
    <location>
        <begin position="1"/>
        <end position="318"/>
    </location>
</feature>
<feature type="domain" description="Hpc2-related" evidence="2">
    <location>
        <begin position="728"/>
        <end position="768"/>
    </location>
</feature>
<dbReference type="Proteomes" id="UP000016923">
    <property type="component" value="Unassembled WGS sequence"/>
</dbReference>
<feature type="region of interest" description="Disordered" evidence="1">
    <location>
        <begin position="673"/>
        <end position="702"/>
    </location>
</feature>
<feature type="compositionally biased region" description="Polar residues" evidence="1">
    <location>
        <begin position="284"/>
        <end position="297"/>
    </location>
</feature>
<dbReference type="VEuPathDB" id="FungiDB:F503_03744"/>
<evidence type="ECO:0000313" key="3">
    <source>
        <dbReference type="EMBL" id="EPE05139.1"/>
    </source>
</evidence>
<feature type="region of interest" description="Disordered" evidence="1">
    <location>
        <begin position="558"/>
        <end position="603"/>
    </location>
</feature>
<proteinExistence type="predicted"/>
<reference evidence="3 4" key="1">
    <citation type="journal article" date="2013" name="BMC Genomics">
        <title>The genome and transcriptome of the pine saprophyte Ophiostoma piceae, and a comparison with the bark beetle-associated pine pathogen Grosmannia clavigera.</title>
        <authorList>
            <person name="Haridas S."/>
            <person name="Wang Y."/>
            <person name="Lim L."/>
            <person name="Massoumi Alamouti S."/>
            <person name="Jackman S."/>
            <person name="Docking R."/>
            <person name="Robertson G."/>
            <person name="Birol I."/>
            <person name="Bohlmann J."/>
            <person name="Breuil C."/>
        </authorList>
    </citation>
    <scope>NUCLEOTIDE SEQUENCE [LARGE SCALE GENOMIC DNA]</scope>
    <source>
        <strain evidence="3 4">UAMH 11346</strain>
    </source>
</reference>
<dbReference type="InterPro" id="IPR014840">
    <property type="entry name" value="HRD"/>
</dbReference>
<feature type="compositionally biased region" description="Basic and acidic residues" evidence="1">
    <location>
        <begin position="826"/>
        <end position="844"/>
    </location>
</feature>
<feature type="compositionally biased region" description="Polar residues" evidence="1">
    <location>
        <begin position="587"/>
        <end position="598"/>
    </location>
</feature>
<feature type="compositionally biased region" description="Low complexity" evidence="1">
    <location>
        <begin position="479"/>
        <end position="514"/>
    </location>
</feature>
<organism evidence="3 4">
    <name type="scientific">Ophiostoma piceae (strain UAMH 11346)</name>
    <name type="common">Sap stain fungus</name>
    <dbReference type="NCBI Taxonomy" id="1262450"/>
    <lineage>
        <taxon>Eukaryota</taxon>
        <taxon>Fungi</taxon>
        <taxon>Dikarya</taxon>
        <taxon>Ascomycota</taxon>
        <taxon>Pezizomycotina</taxon>
        <taxon>Sordariomycetes</taxon>
        <taxon>Sordariomycetidae</taxon>
        <taxon>Ophiostomatales</taxon>
        <taxon>Ophiostomataceae</taxon>
        <taxon>Ophiostoma</taxon>
    </lineage>
</organism>
<feature type="compositionally biased region" description="Low complexity" evidence="1">
    <location>
        <begin position="358"/>
        <end position="370"/>
    </location>
</feature>
<sequence length="869" mass="90850">MNTPIHDVHLNNLTHSTSPDLSSLPSKSPSEPRSPSGHDPRHTSSERFDLFQQQQPYHQGRPQAAGYSMDGVRLTKEGVPRKKPGRKPGTVGRKSGDDITPMTSPGPIPVVVSDIEAPKQKRARKPKDPNAPPIPRKRRAQPSSATGDEMGLSRSSSAHMHFEPKAEFTSMRMDFDPRPTAHPLGPSAILSSTTQPHLHPRKQPSQSEKPPAKRESHQSSVMSILNVDDSPPRPSHPPASTTPVRSVGQSYDPIRSSYDPVRETMFSRDPYGTGPMGSPRAPPQLTNRTSASPSIASLVNPAPVHHNRSPDSSFATAYTQASPPVMTIAAATTSSNATLPARYRDNNASLPPSPSPAPALRATSASTQSSNPPPPPSSILKSGTASSKPSPQVTATKDTGTAISALALSKTSTTKASTTPRSSKAATKADAKATKADAKDESDAQGKPHSKPPPAPPVPASAKSTATKPPTKAAEKRAATAAAKAAAADAKAAAAASKAASKAAASEASSNTSADEPTPKPSGPTTTSFKDVAVSAASSAAAALAAASSAPHIKKFSSILQQERGSKQTKSAASSPKLTAAKGDGQPSGQMSLDSSPQAEPERSILDFGKALPGEENTVPSIVLHIPLIKGETNKYVNFMRMAEERYGWDALHPRLAAHRDRKLRIAAASAALERTGSGRESGDEMTDDMQSGDEGSNEENGAAADTTIIGVTASGPEDAPAKPARKKRIFKEDEYDKDDDFVDDSEMMWEEQAATSRDGFFVYSGPLVPEEEKPAEGTSTPVKRGRGSRGGRGGSTRGGARTATARGAGGPGSRGGGAPRKPRATKQEKEARDREKAELKEASAKAAAAKAAAAKEQPFSSDMAIDDI</sequence>
<feature type="compositionally biased region" description="Polar residues" evidence="1">
    <location>
        <begin position="383"/>
        <end position="399"/>
    </location>
</feature>
<feature type="region of interest" description="Disordered" evidence="1">
    <location>
        <begin position="766"/>
        <end position="844"/>
    </location>
</feature>
<dbReference type="OMA" id="QVENMEA"/>
<feature type="region of interest" description="Disordered" evidence="1">
    <location>
        <begin position="850"/>
        <end position="869"/>
    </location>
</feature>
<feature type="compositionally biased region" description="Low complexity" evidence="1">
    <location>
        <begin position="16"/>
        <end position="35"/>
    </location>
</feature>
<feature type="compositionally biased region" description="Low complexity" evidence="1">
    <location>
        <begin position="52"/>
        <end position="63"/>
    </location>
</feature>
<dbReference type="STRING" id="1262450.S3BV89"/>
<feature type="compositionally biased region" description="Acidic residues" evidence="1">
    <location>
        <begin position="684"/>
        <end position="698"/>
    </location>
</feature>
<gene>
    <name evidence="3" type="ORF">F503_03744</name>
</gene>
<accession>S3BV89</accession>
<feature type="compositionally biased region" description="Low complexity" evidence="1">
    <location>
        <begin position="460"/>
        <end position="472"/>
    </location>
</feature>
<dbReference type="AlphaFoldDB" id="S3BV89"/>